<comment type="caution">
    <text evidence="2">The sequence shown here is derived from an EMBL/GenBank/DDBJ whole genome shotgun (WGS) entry which is preliminary data.</text>
</comment>
<reference evidence="2 3" key="1">
    <citation type="submission" date="2018-04" db="EMBL/GenBank/DDBJ databases">
        <title>Flavobacterium sp. nov., isolated from glacier ice.</title>
        <authorList>
            <person name="Liu Q."/>
            <person name="Xin Y.-H."/>
        </authorList>
    </citation>
    <scope>NUCLEOTIDE SEQUENCE [LARGE SCALE GENOMIC DNA]</scope>
    <source>
        <strain evidence="2 3">LB2P30</strain>
    </source>
</reference>
<dbReference type="OrthoDB" id="800022at2"/>
<sequence length="159" mass="18501">MFTNISWVNYIVVVALLLASWYLFIAFRFYFDEIKDIATGKRKFPFHGLEKTRFQNTPFEPSSINPPEIPSFQSEFAISDNTFEEVENLVERLKNVVADATKRKLLKQEFIDYLRLVLTEYPNVKNSPFSSSVSELIVSECDKLESVTLTQVEAEELWN</sequence>
<dbReference type="AlphaFoldDB" id="A0A2U1JZW2"/>
<keyword evidence="1" id="KW-0472">Membrane</keyword>
<name>A0A2U1JZW2_9FLAO</name>
<dbReference type="EMBL" id="QCZH01000003">
    <property type="protein sequence ID" value="PWA10484.1"/>
    <property type="molecule type" value="Genomic_DNA"/>
</dbReference>
<evidence type="ECO:0000256" key="1">
    <source>
        <dbReference type="SAM" id="Phobius"/>
    </source>
</evidence>
<organism evidence="2 3">
    <name type="scientific">Flavobacterium laiguense</name>
    <dbReference type="NCBI Taxonomy" id="2169409"/>
    <lineage>
        <taxon>Bacteria</taxon>
        <taxon>Pseudomonadati</taxon>
        <taxon>Bacteroidota</taxon>
        <taxon>Flavobacteriia</taxon>
        <taxon>Flavobacteriales</taxon>
        <taxon>Flavobacteriaceae</taxon>
        <taxon>Flavobacterium</taxon>
    </lineage>
</organism>
<dbReference type="Proteomes" id="UP000245618">
    <property type="component" value="Unassembled WGS sequence"/>
</dbReference>
<dbReference type="RefSeq" id="WP_116761003.1">
    <property type="nucleotide sequence ID" value="NZ_QCZH01000003.1"/>
</dbReference>
<proteinExistence type="predicted"/>
<evidence type="ECO:0000313" key="3">
    <source>
        <dbReference type="Proteomes" id="UP000245618"/>
    </source>
</evidence>
<evidence type="ECO:0000313" key="2">
    <source>
        <dbReference type="EMBL" id="PWA10484.1"/>
    </source>
</evidence>
<keyword evidence="1" id="KW-0812">Transmembrane</keyword>
<feature type="transmembrane region" description="Helical" evidence="1">
    <location>
        <begin position="6"/>
        <end position="31"/>
    </location>
</feature>
<keyword evidence="1" id="KW-1133">Transmembrane helix</keyword>
<keyword evidence="3" id="KW-1185">Reference proteome</keyword>
<gene>
    <name evidence="2" type="ORF">DB891_04440</name>
</gene>
<accession>A0A2U1JZW2</accession>
<protein>
    <submittedName>
        <fullName evidence="2">Uncharacterized protein</fullName>
    </submittedName>
</protein>